<evidence type="ECO:0000313" key="2">
    <source>
        <dbReference type="Proteomes" id="UP000240728"/>
    </source>
</evidence>
<dbReference type="Proteomes" id="UP000240728">
    <property type="component" value="Unassembled WGS sequence"/>
</dbReference>
<reference evidence="1 2" key="1">
    <citation type="submission" date="2018-01" db="EMBL/GenBank/DDBJ databases">
        <title>Whole genome sequencing of Histamine producing bacteria.</title>
        <authorList>
            <person name="Butler K."/>
        </authorList>
    </citation>
    <scope>NUCLEOTIDE SEQUENCE [LARGE SCALE GENOMIC DNA]</scope>
    <source>
        <strain evidence="1 2">A1-4</strain>
    </source>
</reference>
<protein>
    <submittedName>
        <fullName evidence="1">LysR family transcriptional regulator</fullName>
    </submittedName>
</protein>
<name>A0AAX0YZT6_9GAMM</name>
<dbReference type="AlphaFoldDB" id="A0AAX0YZT6"/>
<dbReference type="RefSeq" id="WP_045043829.1">
    <property type="nucleotide sequence ID" value="NZ_JZTB01000045.1"/>
</dbReference>
<comment type="caution">
    <text evidence="1">The sequence shown here is derived from an EMBL/GenBank/DDBJ whole genome shotgun (WGS) entry which is preliminary data.</text>
</comment>
<sequence>MKKLEKQLGFELFFLKCNKIEITDKGMSLYNETNKILSTLIHKIEINKESEFLNIGLIRIAIDYDLLVMFEHILFSFLDDFKEIQIKLFIYSDYYDVSVIDFDFVFSKIKHGGINVIIREIDSKSIKPVYVIYNSKLIIGTRFHSFFDYIKINILN</sequence>
<evidence type="ECO:0000313" key="1">
    <source>
        <dbReference type="EMBL" id="PSX46398.1"/>
    </source>
</evidence>
<gene>
    <name evidence="1" type="ORF">C0W53_05645</name>
</gene>
<organism evidence="1 2">
    <name type="scientific">Photobacterium kishitanii</name>
    <dbReference type="NCBI Taxonomy" id="318456"/>
    <lineage>
        <taxon>Bacteria</taxon>
        <taxon>Pseudomonadati</taxon>
        <taxon>Pseudomonadota</taxon>
        <taxon>Gammaproteobacteria</taxon>
        <taxon>Vibrionales</taxon>
        <taxon>Vibrionaceae</taxon>
        <taxon>Photobacterium</taxon>
    </lineage>
</organism>
<dbReference type="EMBL" id="PYOZ01000002">
    <property type="protein sequence ID" value="PSX46398.1"/>
    <property type="molecule type" value="Genomic_DNA"/>
</dbReference>
<proteinExistence type="predicted"/>
<keyword evidence="2" id="KW-1185">Reference proteome</keyword>
<accession>A0AAX0YZT6</accession>